<dbReference type="InParanoid" id="Q5K965"/>
<dbReference type="Pfam" id="PF13688">
    <property type="entry name" value="Reprolysin_5"/>
    <property type="match status" value="1"/>
</dbReference>
<keyword evidence="9" id="KW-0378">Hydrolase</keyword>
<dbReference type="SUPFAM" id="SSF57552">
    <property type="entry name" value="Blood coagulation inhibitor (disintegrin)"/>
    <property type="match status" value="1"/>
</dbReference>
<keyword evidence="9" id="KW-0645">Protease</keyword>
<dbReference type="Proteomes" id="UP000002149">
    <property type="component" value="Chromosome 11"/>
</dbReference>
<accession>Q5K965</accession>
<dbReference type="Gene3D" id="4.10.70.10">
    <property type="entry name" value="Disintegrin domain"/>
    <property type="match status" value="1"/>
</dbReference>
<dbReference type="OrthoDB" id="5951731at2759"/>
<comment type="function">
    <text evidence="2">Probable zinc protease.</text>
</comment>
<comment type="caution">
    <text evidence="4">Lacks conserved residue(s) required for the propagation of feature annotation.</text>
</comment>
<dbReference type="PROSITE" id="PS50215">
    <property type="entry name" value="ADAM_MEPRO"/>
    <property type="match status" value="1"/>
</dbReference>
<keyword evidence="4" id="KW-0862">Zinc</keyword>
<dbReference type="GeneID" id="3254606"/>
<feature type="domain" description="Disintegrin" evidence="7">
    <location>
        <begin position="539"/>
        <end position="627"/>
    </location>
</feature>
<dbReference type="AlphaFoldDB" id="Q5K965"/>
<keyword evidence="6" id="KW-0472">Membrane</keyword>
<evidence type="ECO:0000256" key="1">
    <source>
        <dbReference type="ARBA" id="ARBA00023157"/>
    </source>
</evidence>
<dbReference type="PaxDb" id="214684-Q5K965"/>
<dbReference type="Gene3D" id="3.40.390.10">
    <property type="entry name" value="Collagenase (Catalytic Domain)"/>
    <property type="match status" value="1"/>
</dbReference>
<evidence type="ECO:0000313" key="9">
    <source>
        <dbReference type="EMBL" id="AAW46245.2"/>
    </source>
</evidence>
<evidence type="ECO:0000256" key="2">
    <source>
        <dbReference type="ARBA" id="ARBA00056552"/>
    </source>
</evidence>
<dbReference type="GO" id="GO:0004222">
    <property type="term" value="F:metalloendopeptidase activity"/>
    <property type="evidence" value="ECO:0000318"/>
    <property type="project" value="GO_Central"/>
</dbReference>
<dbReference type="EMBL" id="AE017351">
    <property type="protein sequence ID" value="AAW46245.2"/>
    <property type="molecule type" value="Genomic_DNA"/>
</dbReference>
<dbReference type="PANTHER" id="PTHR11905">
    <property type="entry name" value="ADAM A DISINTEGRIN AND METALLOPROTEASE DOMAIN"/>
    <property type="match status" value="1"/>
</dbReference>
<gene>
    <name evidence="9" type="ordered locus">CNK03040</name>
</gene>
<dbReference type="InterPro" id="IPR001590">
    <property type="entry name" value="Peptidase_M12B"/>
</dbReference>
<feature type="active site" evidence="4">
    <location>
        <position position="458"/>
    </location>
</feature>
<keyword evidence="9" id="KW-0482">Metalloprotease</keyword>
<feature type="region of interest" description="Disordered" evidence="5">
    <location>
        <begin position="764"/>
        <end position="856"/>
    </location>
</feature>
<dbReference type="InterPro" id="IPR034028">
    <property type="entry name" value="ZnMc_ADAM_fungal"/>
</dbReference>
<evidence type="ECO:0000313" key="10">
    <source>
        <dbReference type="Proteomes" id="UP000002149"/>
    </source>
</evidence>
<dbReference type="KEGG" id="cne:CNK03040"/>
<dbReference type="VEuPathDB" id="FungiDB:CNK03040"/>
<evidence type="ECO:0000256" key="3">
    <source>
        <dbReference type="ARBA" id="ARBA00074021"/>
    </source>
</evidence>
<evidence type="ECO:0000259" key="7">
    <source>
        <dbReference type="PROSITE" id="PS50214"/>
    </source>
</evidence>
<feature type="transmembrane region" description="Helical" evidence="6">
    <location>
        <begin position="731"/>
        <end position="754"/>
    </location>
</feature>
<feature type="domain" description="Peptidase M12B" evidence="8">
    <location>
        <begin position="307"/>
        <end position="514"/>
    </location>
</feature>
<dbReference type="HOGENOM" id="CLU_507202_0_0_1"/>
<dbReference type="InterPro" id="IPR024079">
    <property type="entry name" value="MetalloPept_cat_dom_sf"/>
</dbReference>
<proteinExistence type="predicted"/>
<dbReference type="SMART" id="SM00050">
    <property type="entry name" value="DISIN"/>
    <property type="match status" value="1"/>
</dbReference>
<dbReference type="InterPro" id="IPR036436">
    <property type="entry name" value="Disintegrin_dom_sf"/>
</dbReference>
<dbReference type="FunFam" id="4.10.70.10:FF:000003">
    <property type="entry name" value="Disintegrin and metalloproteinase domain-containing protein 17"/>
    <property type="match status" value="1"/>
</dbReference>
<keyword evidence="4" id="KW-0479">Metal-binding</keyword>
<keyword evidence="1" id="KW-1015">Disulfide bond</keyword>
<sequence>MLNLRQWRFWPMRAAWIILVTIVSFTVVDCRSPHPAPLRKITTTSSHLAILPRRANSGINPRYISALPPPPSTLKHSDSIVLSLDLAELLPFELKLLVKPSEHIFHPDAQSVYCNGQKSVTERLIEEDWRLYTGEVVHPSYIDRFATLHAAGAHQPVSERSQVLGSANVMVHDPGNLYGQGAIWEGSFSVNGELYNVMTKDNYQRVKTKKDINAEGVGQMVVFRQSDAYNHEAEITTIPLCSHDSLEYNNLSNPIHNTSSTSDTSSHPFFGTLNSLWKKDDIGGGLTNPSNFINSINDTRGCPNTQQIVYMGVALDCNYVAAYGSPERARIQTLNNWNQISSLYKSAFNISLGLIEIQVQDMACPKTVVEGEEWNIGCDHNISLDQRLSDFSGWRGQRGDDGAGLWHLMTACPTESEVGVAWLGTLCRTDSADQAGSMVSSTGVSTATRTEWSLIAHEIGHGFGAIHDCTSGCSLSGSCCPLTTTTCNASGRYIMNPTTSSTEHFFSGCTVGNVCSNIGNRGILTSCIQTPSARTVISLQQCGNGIVEDGEDCDPGANTTSPCCDSSTCKFVSGAVCDPSSSACCTASCQYASANTTCRAAVDDICDYPEYCNGSSPHCPEDRTASDGTSCGNDGLKCAGGTCNSLDRQCSMAGQSMGLSQACGRKNDRTCMVNCRNPTSINNCVELQTALVDGSPCGYAGHCYNGTCHPGSWQDTAASWYRQNLRISIPVTVIVAIVVLILFTIIGCICCSCIRHRRTSQMAQLPSTGDNPIHPPSSASKMSPTASQVGHNPILWGSSGSESLGAPSAVEFGRRDSDYESTDMEQPPLTQVDPYASSLPRHHDSSNAQSVNPTRGEVGLHSWVDDKQWNGPNHGRPETFGRFRLDAL</sequence>
<name>Q5K965_CRYD1</name>
<dbReference type="PANTHER" id="PTHR11905:SF159">
    <property type="entry name" value="ADAM METALLOPROTEASE"/>
    <property type="match status" value="1"/>
</dbReference>
<evidence type="ECO:0000256" key="6">
    <source>
        <dbReference type="SAM" id="Phobius"/>
    </source>
</evidence>
<keyword evidence="6" id="KW-0812">Transmembrane</keyword>
<dbReference type="Pfam" id="PF00200">
    <property type="entry name" value="Disintegrin"/>
    <property type="match status" value="1"/>
</dbReference>
<dbReference type="InterPro" id="IPR001762">
    <property type="entry name" value="Disintegrin_dom"/>
</dbReference>
<feature type="binding site" evidence="4">
    <location>
        <position position="467"/>
    </location>
    <ligand>
        <name>Zn(2+)</name>
        <dbReference type="ChEBI" id="CHEBI:29105"/>
        <note>catalytic</note>
    </ligand>
</feature>
<reference evidence="9 10" key="1">
    <citation type="journal article" date="2005" name="Science">
        <title>The genome of the basidiomycetous yeast and human pathogen Cryptococcus neoformans.</title>
        <authorList>
            <person name="Loftus B.J."/>
            <person name="Fung E."/>
            <person name="Roncaglia P."/>
            <person name="Rowley D."/>
            <person name="Amedeo P."/>
            <person name="Bruno D."/>
            <person name="Vamathevan J."/>
            <person name="Miranda M."/>
            <person name="Anderson I.J."/>
            <person name="Fraser J.A."/>
            <person name="Allen J.E."/>
            <person name="Bosdet I.E."/>
            <person name="Brent M.R."/>
            <person name="Chiu R."/>
            <person name="Doering T.L."/>
            <person name="Donlin M.J."/>
            <person name="D'Souza C.A."/>
            <person name="Fox D.S."/>
            <person name="Grinberg V."/>
            <person name="Fu J."/>
            <person name="Fukushima M."/>
            <person name="Haas B.J."/>
            <person name="Huang J.C."/>
            <person name="Janbon G."/>
            <person name="Jones S.J."/>
            <person name="Koo H.L."/>
            <person name="Krzywinski M.I."/>
            <person name="Kwon-Chung J.K."/>
            <person name="Lengeler K.B."/>
            <person name="Maiti R."/>
            <person name="Marra M.A."/>
            <person name="Marra R.E."/>
            <person name="Mathewson C.A."/>
            <person name="Mitchell T.G."/>
            <person name="Pertea M."/>
            <person name="Riggs F.R."/>
            <person name="Salzberg S.L."/>
            <person name="Schein J.E."/>
            <person name="Shvartsbeyn A."/>
            <person name="Shin H."/>
            <person name="Shumway M."/>
            <person name="Specht C.A."/>
            <person name="Suh B.B."/>
            <person name="Tenney A."/>
            <person name="Utterback T.R."/>
            <person name="Wickes B.L."/>
            <person name="Wortman J.R."/>
            <person name="Wye N.H."/>
            <person name="Kronstad J.W."/>
            <person name="Lodge J.K."/>
            <person name="Heitman J."/>
            <person name="Davis R.W."/>
            <person name="Fraser C.M."/>
            <person name="Hyman R.W."/>
        </authorList>
    </citation>
    <scope>NUCLEOTIDE SEQUENCE [LARGE SCALE GENOMIC DNA]</scope>
    <source>
        <strain evidence="10">JEC21 / ATCC MYA-565</strain>
    </source>
</reference>
<dbReference type="GO" id="GO:0046872">
    <property type="term" value="F:metal ion binding"/>
    <property type="evidence" value="ECO:0007669"/>
    <property type="project" value="UniProtKB-KW"/>
</dbReference>
<organism evidence="9 10">
    <name type="scientific">Cryptococcus deneoformans (strain JEC21 / ATCC MYA-565)</name>
    <name type="common">Cryptococcus neoformans var. neoformans serotype D</name>
    <dbReference type="NCBI Taxonomy" id="214684"/>
    <lineage>
        <taxon>Eukaryota</taxon>
        <taxon>Fungi</taxon>
        <taxon>Dikarya</taxon>
        <taxon>Basidiomycota</taxon>
        <taxon>Agaricomycotina</taxon>
        <taxon>Tremellomycetes</taxon>
        <taxon>Tremellales</taxon>
        <taxon>Cryptococcaceae</taxon>
        <taxon>Cryptococcus</taxon>
        <taxon>Cryptococcus neoformans species complex</taxon>
    </lineage>
</organism>
<feature type="binding site" evidence="4">
    <location>
        <position position="457"/>
    </location>
    <ligand>
        <name>Zn(2+)</name>
        <dbReference type="ChEBI" id="CHEBI:29105"/>
        <note>catalytic</note>
    </ligand>
</feature>
<keyword evidence="10" id="KW-1185">Reference proteome</keyword>
<dbReference type="SUPFAM" id="SSF55486">
    <property type="entry name" value="Metalloproteases ('zincins'), catalytic domain"/>
    <property type="match status" value="1"/>
</dbReference>
<evidence type="ECO:0000256" key="4">
    <source>
        <dbReference type="PROSITE-ProRule" id="PRU00276"/>
    </source>
</evidence>
<dbReference type="CDD" id="cd04271">
    <property type="entry name" value="ZnMc_ADAM_fungal"/>
    <property type="match status" value="1"/>
</dbReference>
<dbReference type="PROSITE" id="PS50214">
    <property type="entry name" value="DISINTEGRIN_2"/>
    <property type="match status" value="1"/>
</dbReference>
<keyword evidence="6" id="KW-1133">Transmembrane helix</keyword>
<feature type="binding site" evidence="4">
    <location>
        <position position="461"/>
    </location>
    <ligand>
        <name>Zn(2+)</name>
        <dbReference type="ChEBI" id="CHEBI:29105"/>
        <note>catalytic</note>
    </ligand>
</feature>
<feature type="compositionally biased region" description="Polar residues" evidence="5">
    <location>
        <begin position="777"/>
        <end position="790"/>
    </location>
</feature>
<dbReference type="RefSeq" id="XP_024513755.1">
    <property type="nucleotide sequence ID" value="XM_024658104.1"/>
</dbReference>
<dbReference type="eggNOG" id="KOG3607">
    <property type="taxonomic scope" value="Eukaryota"/>
</dbReference>
<evidence type="ECO:0000259" key="8">
    <source>
        <dbReference type="PROSITE" id="PS50215"/>
    </source>
</evidence>
<dbReference type="GO" id="GO:0006508">
    <property type="term" value="P:proteolysis"/>
    <property type="evidence" value="ECO:0000318"/>
    <property type="project" value="GO_Central"/>
</dbReference>
<evidence type="ECO:0000256" key="5">
    <source>
        <dbReference type="SAM" id="MobiDB-lite"/>
    </source>
</evidence>
<protein>
    <recommendedName>
        <fullName evidence="3">Disintegrin and metalloproteinase domain-containing protein B</fullName>
    </recommendedName>
</protein>